<keyword evidence="7" id="KW-0067">ATP-binding</keyword>
<evidence type="ECO:0000256" key="9">
    <source>
        <dbReference type="SAM" id="MobiDB-lite"/>
    </source>
</evidence>
<dbReference type="InterPro" id="IPR036565">
    <property type="entry name" value="Mur-like_cat_sf"/>
</dbReference>
<keyword evidence="7" id="KW-0963">Cytoplasm</keyword>
<dbReference type="SUPFAM" id="SSF63418">
    <property type="entry name" value="MurE/MurF N-terminal domain"/>
    <property type="match status" value="1"/>
</dbReference>
<dbReference type="Pfam" id="PF01225">
    <property type="entry name" value="Mur_ligase"/>
    <property type="match status" value="1"/>
</dbReference>
<keyword evidence="3 7" id="KW-0133">Cell shape</keyword>
<evidence type="ECO:0000259" key="10">
    <source>
        <dbReference type="Pfam" id="PF01225"/>
    </source>
</evidence>
<proteinExistence type="inferred from homology"/>
<dbReference type="RefSeq" id="WP_345432700.1">
    <property type="nucleotide sequence ID" value="NZ_BAABHK010000005.1"/>
</dbReference>
<comment type="pathway">
    <text evidence="7 8">Cell wall biogenesis; peptidoglycan biosynthesis.</text>
</comment>
<evidence type="ECO:0000256" key="8">
    <source>
        <dbReference type="RuleBase" id="RU004135"/>
    </source>
</evidence>
<dbReference type="InterPro" id="IPR000713">
    <property type="entry name" value="Mur_ligase_N"/>
</dbReference>
<dbReference type="PANTHER" id="PTHR23135:SF4">
    <property type="entry name" value="UDP-N-ACETYLMURAMOYL-L-ALANYL-D-GLUTAMATE--2,6-DIAMINOPIMELATE LIGASE MURE HOMOLOG, CHLOROPLASTIC"/>
    <property type="match status" value="1"/>
</dbReference>
<feature type="short sequence motif" description="L-lysine recognition motif" evidence="7">
    <location>
        <begin position="411"/>
        <end position="414"/>
    </location>
</feature>
<dbReference type="Gene3D" id="3.40.1390.10">
    <property type="entry name" value="MurE/MurF, N-terminal domain"/>
    <property type="match status" value="1"/>
</dbReference>
<feature type="domain" description="Mur ligase C-terminal" evidence="11">
    <location>
        <begin position="339"/>
        <end position="467"/>
    </location>
</feature>
<dbReference type="Pfam" id="PF02875">
    <property type="entry name" value="Mur_ligase_C"/>
    <property type="match status" value="1"/>
</dbReference>
<feature type="domain" description="Mur ligase central" evidence="12">
    <location>
        <begin position="108"/>
        <end position="316"/>
    </location>
</feature>
<keyword evidence="7" id="KW-0460">Magnesium</keyword>
<protein>
    <recommendedName>
        <fullName evidence="7">UDP-N-acetylmuramoyl-L-alanyl-D-glutamate--L-lysine ligase</fullName>
        <ecNumber evidence="7">6.3.2.7</ecNumber>
    </recommendedName>
    <alternativeName>
        <fullName evidence="7">L-lysine-adding enzyme</fullName>
    </alternativeName>
    <alternativeName>
        <fullName evidence="7">UDP-MurNAc-L-Ala-D-Glu:L-Lys ligase</fullName>
    </alternativeName>
    <alternativeName>
        <fullName evidence="7">UDP-MurNAc-tripeptide synthetase</fullName>
    </alternativeName>
    <alternativeName>
        <fullName evidence="7">UDP-N-acetylmuramyl-tripeptide synthetase</fullName>
    </alternativeName>
</protein>
<feature type="modified residue" description="N6-carboxylysine" evidence="7">
    <location>
        <position position="221"/>
    </location>
</feature>
<dbReference type="InterPro" id="IPR013221">
    <property type="entry name" value="Mur_ligase_cen"/>
</dbReference>
<dbReference type="GO" id="GO:0016874">
    <property type="term" value="F:ligase activity"/>
    <property type="evidence" value="ECO:0007669"/>
    <property type="project" value="UniProtKB-KW"/>
</dbReference>
<comment type="PTM">
    <text evidence="7">Carboxylation is probably crucial for Mg(2+) binding and, consequently, for the gamma-phosphate positioning of ATP.</text>
</comment>
<accession>A0ABP8UBK0</accession>
<dbReference type="SUPFAM" id="SSF53623">
    <property type="entry name" value="MurD-like peptide ligases, catalytic domain"/>
    <property type="match status" value="1"/>
</dbReference>
<evidence type="ECO:0000256" key="5">
    <source>
        <dbReference type="ARBA" id="ARBA00023306"/>
    </source>
</evidence>
<evidence type="ECO:0000313" key="14">
    <source>
        <dbReference type="Proteomes" id="UP001501442"/>
    </source>
</evidence>
<evidence type="ECO:0000313" key="13">
    <source>
        <dbReference type="EMBL" id="GAA4628087.1"/>
    </source>
</evidence>
<feature type="binding site" evidence="7">
    <location>
        <position position="31"/>
    </location>
    <ligand>
        <name>UDP-N-acetyl-alpha-D-muramoyl-L-alanyl-D-glutamate</name>
        <dbReference type="ChEBI" id="CHEBI:83900"/>
    </ligand>
</feature>
<feature type="binding site" evidence="7">
    <location>
        <position position="181"/>
    </location>
    <ligand>
        <name>UDP-N-acetyl-alpha-D-muramoyl-L-alanyl-D-glutamate</name>
        <dbReference type="ChEBI" id="CHEBI:83900"/>
    </ligand>
</feature>
<dbReference type="InterPro" id="IPR005761">
    <property type="entry name" value="UDP-N-AcMur-Glu-dNH2Pim_ligase"/>
</dbReference>
<dbReference type="Gene3D" id="3.40.1190.10">
    <property type="entry name" value="Mur-like, catalytic domain"/>
    <property type="match status" value="1"/>
</dbReference>
<reference evidence="14" key="1">
    <citation type="journal article" date="2019" name="Int. J. Syst. Evol. Microbiol.">
        <title>The Global Catalogue of Microorganisms (GCM) 10K type strain sequencing project: providing services to taxonomists for standard genome sequencing and annotation.</title>
        <authorList>
            <consortium name="The Broad Institute Genomics Platform"/>
            <consortium name="The Broad Institute Genome Sequencing Center for Infectious Disease"/>
            <person name="Wu L."/>
            <person name="Ma J."/>
        </authorList>
    </citation>
    <scope>NUCLEOTIDE SEQUENCE [LARGE SCALE GENOMIC DNA]</scope>
    <source>
        <strain evidence="14">JCM 17939</strain>
    </source>
</reference>
<evidence type="ECO:0000256" key="3">
    <source>
        <dbReference type="ARBA" id="ARBA00022960"/>
    </source>
</evidence>
<feature type="domain" description="Mur ligase N-terminal catalytic" evidence="10">
    <location>
        <begin position="29"/>
        <end position="67"/>
    </location>
</feature>
<feature type="compositionally biased region" description="Polar residues" evidence="9">
    <location>
        <begin position="500"/>
        <end position="524"/>
    </location>
</feature>
<keyword evidence="7" id="KW-0547">Nucleotide-binding</keyword>
<comment type="subcellular location">
    <subcellularLocation>
        <location evidence="7 8">Cytoplasm</location>
    </subcellularLocation>
</comment>
<keyword evidence="7 13" id="KW-0436">Ligase</keyword>
<sequence length="534" mass="56712">MRLRDLAADVPAAEPHPASGDYDVLRVIHDSRQARAGDLFVAVHGLRSDGHDHVPRLAAEGIAVAVERPVPIPPGAPALILLDTRTGLAELSAALHSRPARRLLVVGVTGTAGKTTTTHMTAHVLTAAGIPAGYLSTVAHGAGTHADENRSGQTTMAAPDNQEWLARMVERRMRAAVIETSSHALEQGRVAACDFDVAAYTNIGQDHLDYHRTPKNYFNAKARLMDLTARSAGKGVPKTTILNRDDPSFELLSAHCATEGRLTYAIDHPADVRATDVSLSRNHTRFVLRGAGGSAPVHLRLPALFNVRNALCAAASGLAFGAPLDAVADALSAFGGVRGRLQPIDRGQPFTVYLDFAHSSLRLHSVLSELRTTTSGRLIAVFGATGHADHDPVGMGRAAAKYADFFILTTDDPAHKDPADLARRIESGVGPRRRGTDYEVILDRRAAIRRAMESARPGDVVVLAGKGPERTMLLADGPAPWDEQAEAEAALEELGRATASAANESTSRVSFGTRSDLAGTSQEVAGTRRRAEGL</sequence>
<feature type="binding site" evidence="7">
    <location>
        <begin position="154"/>
        <end position="155"/>
    </location>
    <ligand>
        <name>UDP-N-acetyl-alpha-D-muramoyl-L-alanyl-D-glutamate</name>
        <dbReference type="ChEBI" id="CHEBI:83900"/>
    </ligand>
</feature>
<feature type="binding site" evidence="7">
    <location>
        <position position="189"/>
    </location>
    <ligand>
        <name>UDP-N-acetyl-alpha-D-muramoyl-L-alanyl-D-glutamate</name>
        <dbReference type="ChEBI" id="CHEBI:83900"/>
    </ligand>
</feature>
<evidence type="ECO:0000256" key="7">
    <source>
        <dbReference type="HAMAP-Rule" id="MF_00208"/>
    </source>
</evidence>
<evidence type="ECO:0000259" key="11">
    <source>
        <dbReference type="Pfam" id="PF02875"/>
    </source>
</evidence>
<dbReference type="EMBL" id="BAABHK010000005">
    <property type="protein sequence ID" value="GAA4628087.1"/>
    <property type="molecule type" value="Genomic_DNA"/>
</dbReference>
<comment type="function">
    <text evidence="7">Catalyzes the addition of L-lysine to the nucleotide precursor UDP-N-acetylmuramoyl-L-alanyl-D-glutamate (UMAG) in the biosynthesis of bacterial cell-wall peptidoglycan.</text>
</comment>
<dbReference type="EC" id="6.3.2.7" evidence="7"/>
<dbReference type="SUPFAM" id="SSF53244">
    <property type="entry name" value="MurD-like peptide ligases, peptide-binding domain"/>
    <property type="match status" value="1"/>
</dbReference>
<evidence type="ECO:0000256" key="4">
    <source>
        <dbReference type="ARBA" id="ARBA00022984"/>
    </source>
</evidence>
<feature type="region of interest" description="Disordered" evidence="9">
    <location>
        <begin position="497"/>
        <end position="534"/>
    </location>
</feature>
<dbReference type="InterPro" id="IPR035911">
    <property type="entry name" value="MurE/MurF_N"/>
</dbReference>
<gene>
    <name evidence="7" type="primary">murE</name>
    <name evidence="13" type="ORF">GCM10023196_043000</name>
</gene>
<dbReference type="InterPro" id="IPR036615">
    <property type="entry name" value="Mur_ligase_C_dom_sf"/>
</dbReference>
<feature type="binding site" evidence="7">
    <location>
        <position position="187"/>
    </location>
    <ligand>
        <name>UDP-N-acetyl-alpha-D-muramoyl-L-alanyl-D-glutamate</name>
        <dbReference type="ChEBI" id="CHEBI:83900"/>
    </ligand>
</feature>
<comment type="similarity">
    <text evidence="1 7">Belongs to the MurCDEF family. MurE subfamily.</text>
</comment>
<dbReference type="HAMAP" id="MF_00208">
    <property type="entry name" value="MurE"/>
    <property type="match status" value="1"/>
</dbReference>
<evidence type="ECO:0000259" key="12">
    <source>
        <dbReference type="Pfam" id="PF08245"/>
    </source>
</evidence>
<comment type="cofactor">
    <cofactor evidence="7">
        <name>Mg(2+)</name>
        <dbReference type="ChEBI" id="CHEBI:18420"/>
    </cofactor>
</comment>
<keyword evidence="5 7" id="KW-0131">Cell cycle</keyword>
<dbReference type="PANTHER" id="PTHR23135">
    <property type="entry name" value="MUR LIGASE FAMILY MEMBER"/>
    <property type="match status" value="1"/>
</dbReference>
<name>A0ABP8UBK0_9ACTN</name>
<dbReference type="InterPro" id="IPR004101">
    <property type="entry name" value="Mur_ligase_C"/>
</dbReference>
<dbReference type="Gene3D" id="3.90.190.20">
    <property type="entry name" value="Mur ligase, C-terminal domain"/>
    <property type="match status" value="1"/>
</dbReference>
<dbReference type="NCBIfam" id="TIGR01085">
    <property type="entry name" value="murE"/>
    <property type="match status" value="1"/>
</dbReference>
<keyword evidence="6 7" id="KW-0961">Cell wall biogenesis/degradation</keyword>
<evidence type="ECO:0000256" key="1">
    <source>
        <dbReference type="ARBA" id="ARBA00005898"/>
    </source>
</evidence>
<comment type="caution">
    <text evidence="7">Lacks conserved residue(s) required for the propagation of feature annotation.</text>
</comment>
<organism evidence="13 14">
    <name type="scientific">Actinoallomurus vinaceus</name>
    <dbReference type="NCBI Taxonomy" id="1080074"/>
    <lineage>
        <taxon>Bacteria</taxon>
        <taxon>Bacillati</taxon>
        <taxon>Actinomycetota</taxon>
        <taxon>Actinomycetes</taxon>
        <taxon>Streptosporangiales</taxon>
        <taxon>Thermomonosporaceae</taxon>
        <taxon>Actinoallomurus</taxon>
    </lineage>
</organism>
<keyword evidence="4 7" id="KW-0573">Peptidoglycan synthesis</keyword>
<keyword evidence="14" id="KW-1185">Reference proteome</keyword>
<keyword evidence="2 7" id="KW-0132">Cell division</keyword>
<dbReference type="Proteomes" id="UP001501442">
    <property type="component" value="Unassembled WGS sequence"/>
</dbReference>
<dbReference type="Pfam" id="PF08245">
    <property type="entry name" value="Mur_ligase_M"/>
    <property type="match status" value="1"/>
</dbReference>
<feature type="binding site" evidence="7">
    <location>
        <begin position="110"/>
        <end position="116"/>
    </location>
    <ligand>
        <name>ATP</name>
        <dbReference type="ChEBI" id="CHEBI:30616"/>
    </ligand>
</feature>
<evidence type="ECO:0000256" key="6">
    <source>
        <dbReference type="ARBA" id="ARBA00023316"/>
    </source>
</evidence>
<feature type="binding site" evidence="7">
    <location>
        <position position="153"/>
    </location>
    <ligand>
        <name>UDP-N-acetyl-alpha-D-muramoyl-L-alanyl-D-glutamate</name>
        <dbReference type="ChEBI" id="CHEBI:83900"/>
    </ligand>
</feature>
<comment type="catalytic activity">
    <reaction evidence="7">
        <text>UDP-N-acetyl-alpha-D-muramoyl-L-alanyl-D-glutamate + L-lysine + ATP = UDP-N-acetyl-alpha-D-muramoyl-L-alanyl-gamma-D-glutamyl-L-lysine + ADP + phosphate + H(+)</text>
        <dbReference type="Rhea" id="RHEA:17969"/>
        <dbReference type="ChEBI" id="CHEBI:15378"/>
        <dbReference type="ChEBI" id="CHEBI:30616"/>
        <dbReference type="ChEBI" id="CHEBI:32551"/>
        <dbReference type="ChEBI" id="CHEBI:43474"/>
        <dbReference type="ChEBI" id="CHEBI:83900"/>
        <dbReference type="ChEBI" id="CHEBI:83903"/>
        <dbReference type="ChEBI" id="CHEBI:456216"/>
        <dbReference type="EC" id="6.3.2.7"/>
    </reaction>
</comment>
<comment type="caution">
    <text evidence="13">The sequence shown here is derived from an EMBL/GenBank/DDBJ whole genome shotgun (WGS) entry which is preliminary data.</text>
</comment>
<evidence type="ECO:0000256" key="2">
    <source>
        <dbReference type="ARBA" id="ARBA00022618"/>
    </source>
</evidence>